<keyword evidence="3" id="KW-0560">Oxidoreductase</keyword>
<reference evidence="5 6" key="1">
    <citation type="submission" date="2016-11" db="EMBL/GenBank/DDBJ databases">
        <authorList>
            <person name="Jaros S."/>
            <person name="Januszkiewicz K."/>
            <person name="Wedrychowicz H."/>
        </authorList>
    </citation>
    <scope>NUCLEOTIDE SEQUENCE [LARGE SCALE GENOMIC DNA]</scope>
    <source>
        <strain evidence="5 6">GAS138</strain>
    </source>
</reference>
<dbReference type="InterPro" id="IPR013785">
    <property type="entry name" value="Aldolase_TIM"/>
</dbReference>
<feature type="domain" description="NADH:flavin oxidoreductase/NADH oxidase N-terminal" evidence="4">
    <location>
        <begin position="4"/>
        <end position="339"/>
    </location>
</feature>
<proteinExistence type="inferred from homology"/>
<protein>
    <submittedName>
        <fullName evidence="5">N-ethylmaleimide reductase</fullName>
    </submittedName>
</protein>
<comment type="cofactor">
    <cofactor evidence="1">
        <name>FMN</name>
        <dbReference type="ChEBI" id="CHEBI:58210"/>
    </cofactor>
</comment>
<evidence type="ECO:0000256" key="3">
    <source>
        <dbReference type="ARBA" id="ARBA00023002"/>
    </source>
</evidence>
<dbReference type="FunFam" id="3.20.20.70:FF:000059">
    <property type="entry name" value="N-ethylmaleimide reductase, FMN-linked"/>
    <property type="match status" value="1"/>
</dbReference>
<evidence type="ECO:0000313" key="6">
    <source>
        <dbReference type="Proteomes" id="UP000189796"/>
    </source>
</evidence>
<dbReference type="OrthoDB" id="9804454at2"/>
<dbReference type="GO" id="GO:0005829">
    <property type="term" value="C:cytosol"/>
    <property type="evidence" value="ECO:0007669"/>
    <property type="project" value="TreeGrafter"/>
</dbReference>
<evidence type="ECO:0000313" key="5">
    <source>
        <dbReference type="EMBL" id="SHG49767.1"/>
    </source>
</evidence>
<dbReference type="GO" id="GO:0010181">
    <property type="term" value="F:FMN binding"/>
    <property type="evidence" value="ECO:0007669"/>
    <property type="project" value="InterPro"/>
</dbReference>
<name>A0A1M5KAH6_9BRAD</name>
<sequence>MSRLFSPARIGPYQLSHRVVMAPLTRMRSDPGDIPNNLMVEYYSQRASKGGLIISEATPVSIRGYGYAGAPGIYSDSQIAGWRRVTDAVHGKGGRIFLQLWHVGRQSHTDLQPNGEQPVAPSAIVAEGYAYTRQGEVPFSMPRALALEEIPAIIEEFRAGAERALLAGFDGVEIHGANGYLPDQFLQDGTNKRTDAYGGSIENRARFLLEVTQAAISVWGTDRVGVRIAPSGAYGSMSDSDPPATFGYVVTELDRLGIAYLHVVEPRIKGIEEIAKGRAPIAAQHLRRKFSRILIAAGGFTGKSAAAIVASGDADLVAFGRHFISNPDLPERLRRNLPLTRYDRSTFYGGDGRGYIDYPAHADMAPAAV</sequence>
<evidence type="ECO:0000256" key="1">
    <source>
        <dbReference type="ARBA" id="ARBA00001917"/>
    </source>
</evidence>
<dbReference type="EMBL" id="LT670817">
    <property type="protein sequence ID" value="SHG49767.1"/>
    <property type="molecule type" value="Genomic_DNA"/>
</dbReference>
<accession>A0A1M5KAH6</accession>
<comment type="similarity">
    <text evidence="2">Belongs to the NADH:flavin oxidoreductase/NADH oxidase family.</text>
</comment>
<dbReference type="PANTHER" id="PTHR22893">
    <property type="entry name" value="NADH OXIDOREDUCTASE-RELATED"/>
    <property type="match status" value="1"/>
</dbReference>
<dbReference type="GO" id="GO:0016628">
    <property type="term" value="F:oxidoreductase activity, acting on the CH-CH group of donors, NAD or NADP as acceptor"/>
    <property type="evidence" value="ECO:0007669"/>
    <property type="project" value="UniProtKB-ARBA"/>
</dbReference>
<dbReference type="Pfam" id="PF00724">
    <property type="entry name" value="Oxidored_FMN"/>
    <property type="match status" value="1"/>
</dbReference>
<evidence type="ECO:0000259" key="4">
    <source>
        <dbReference type="Pfam" id="PF00724"/>
    </source>
</evidence>
<dbReference type="Gene3D" id="3.20.20.70">
    <property type="entry name" value="Aldolase class I"/>
    <property type="match status" value="1"/>
</dbReference>
<organism evidence="5 6">
    <name type="scientific">Bradyrhizobium erythrophlei</name>
    <dbReference type="NCBI Taxonomy" id="1437360"/>
    <lineage>
        <taxon>Bacteria</taxon>
        <taxon>Pseudomonadati</taxon>
        <taxon>Pseudomonadota</taxon>
        <taxon>Alphaproteobacteria</taxon>
        <taxon>Hyphomicrobiales</taxon>
        <taxon>Nitrobacteraceae</taxon>
        <taxon>Bradyrhizobium</taxon>
    </lineage>
</organism>
<dbReference type="SUPFAM" id="SSF51395">
    <property type="entry name" value="FMN-linked oxidoreductases"/>
    <property type="match status" value="1"/>
</dbReference>
<dbReference type="Proteomes" id="UP000189796">
    <property type="component" value="Chromosome I"/>
</dbReference>
<dbReference type="RefSeq" id="WP_079600876.1">
    <property type="nucleotide sequence ID" value="NZ_LT670817.1"/>
</dbReference>
<dbReference type="InterPro" id="IPR001155">
    <property type="entry name" value="OxRdtase_FMN_N"/>
</dbReference>
<gene>
    <name evidence="5" type="ORF">SAMN05443248_1744</name>
</gene>
<dbReference type="CDD" id="cd02933">
    <property type="entry name" value="OYE_like_FMN"/>
    <property type="match status" value="1"/>
</dbReference>
<evidence type="ECO:0000256" key="2">
    <source>
        <dbReference type="ARBA" id="ARBA00005979"/>
    </source>
</evidence>
<dbReference type="AlphaFoldDB" id="A0A1M5KAH6"/>
<dbReference type="PANTHER" id="PTHR22893:SF98">
    <property type="entry name" value="OXIDOREDUCTASE"/>
    <property type="match status" value="1"/>
</dbReference>
<dbReference type="InterPro" id="IPR045247">
    <property type="entry name" value="Oye-like"/>
</dbReference>